<dbReference type="AlphaFoldDB" id="A0A2Z4M9Z7"/>
<geneLocation type="mitochondrion" evidence="1"/>
<gene>
    <name evidence="1" type="primary">orf141</name>
</gene>
<protein>
    <submittedName>
        <fullName evidence="1">Uncharacterized protein</fullName>
    </submittedName>
</protein>
<reference evidence="1" key="1">
    <citation type="journal article" date="2019" name="Int. J. Biol. Macromol.">
        <title>Characterization and comparative analysis of six complete mitochondrial genomes from ectomycorrhizal fungi of the Lactarius genus and phylogenetic analysis of the Agaricomycetes.</title>
        <authorList>
            <person name="Li Q."/>
            <person name="Wang Q."/>
            <person name="Jin X."/>
            <person name="Chen Z."/>
            <person name="Xiong C."/>
            <person name="Li P."/>
            <person name="Liu Q."/>
            <person name="Huang W."/>
        </authorList>
    </citation>
    <scope>NUCLEOTIDE SEQUENCE</scope>
</reference>
<sequence length="141" mass="16880">MMGNKLKNIMKNIYIELLKNTSNNEITLLKDINKLVKTEKNGKFQYFYISYFQINLIREFILNLDSNSFYTLIPMLSIYGKDEEPYLILSKQILITNYSSPEIINNYILKQLDQALIDFEFNLDNRFHCLIFKYKQIKILI</sequence>
<evidence type="ECO:0000313" key="1">
    <source>
        <dbReference type="EMBL" id="AWX52985.1"/>
    </source>
</evidence>
<dbReference type="GeneID" id="37500593"/>
<keyword evidence="1" id="KW-0496">Mitochondrion</keyword>
<dbReference type="RefSeq" id="YP_009498199.1">
    <property type="nucleotide sequence ID" value="NC_038055.1"/>
</dbReference>
<proteinExistence type="predicted"/>
<name>A0A2Z4M9Z7_9AGAM</name>
<organism evidence="1">
    <name type="scientific">Lactarius deliciosus</name>
    <dbReference type="NCBI Taxonomy" id="55514"/>
    <lineage>
        <taxon>Eukaryota</taxon>
        <taxon>Fungi</taxon>
        <taxon>Dikarya</taxon>
        <taxon>Basidiomycota</taxon>
        <taxon>Agaricomycotina</taxon>
        <taxon>Agaricomycetes</taxon>
        <taxon>Russulales</taxon>
        <taxon>Russulaceae</taxon>
        <taxon>Lactarius</taxon>
    </lineage>
</organism>
<accession>A0A2Z4M9Z7</accession>
<dbReference type="EMBL" id="MH319478">
    <property type="protein sequence ID" value="AWX52985.1"/>
    <property type="molecule type" value="Genomic_DNA"/>
</dbReference>